<evidence type="ECO:0000313" key="1">
    <source>
        <dbReference type="EMBL" id="PTW60619.1"/>
    </source>
</evidence>
<dbReference type="AlphaFoldDB" id="A0A2T5VA40"/>
<protein>
    <submittedName>
        <fullName evidence="1">Uncharacterized protein</fullName>
    </submittedName>
</protein>
<sequence length="31" mass="3722">MLRFIHFIKSLFGFKSARKAKKKDATIYPMF</sequence>
<organism evidence="1 2">
    <name type="scientific">Breoghania corrubedonensis</name>
    <dbReference type="NCBI Taxonomy" id="665038"/>
    <lineage>
        <taxon>Bacteria</taxon>
        <taxon>Pseudomonadati</taxon>
        <taxon>Pseudomonadota</taxon>
        <taxon>Alphaproteobacteria</taxon>
        <taxon>Hyphomicrobiales</taxon>
        <taxon>Stappiaceae</taxon>
        <taxon>Breoghania</taxon>
    </lineage>
</organism>
<dbReference type="Proteomes" id="UP000244081">
    <property type="component" value="Unassembled WGS sequence"/>
</dbReference>
<gene>
    <name evidence="1" type="ORF">C8N35_104244</name>
</gene>
<comment type="caution">
    <text evidence="1">The sequence shown here is derived from an EMBL/GenBank/DDBJ whole genome shotgun (WGS) entry which is preliminary data.</text>
</comment>
<evidence type="ECO:0000313" key="2">
    <source>
        <dbReference type="Proteomes" id="UP000244081"/>
    </source>
</evidence>
<proteinExistence type="predicted"/>
<accession>A0A2T5VA40</accession>
<dbReference type="EMBL" id="QAYG01000004">
    <property type="protein sequence ID" value="PTW60619.1"/>
    <property type="molecule type" value="Genomic_DNA"/>
</dbReference>
<reference evidence="1 2" key="1">
    <citation type="submission" date="2018-04" db="EMBL/GenBank/DDBJ databases">
        <title>Genomic Encyclopedia of Archaeal and Bacterial Type Strains, Phase II (KMG-II): from individual species to whole genera.</title>
        <authorList>
            <person name="Goeker M."/>
        </authorList>
    </citation>
    <scope>NUCLEOTIDE SEQUENCE [LARGE SCALE GENOMIC DNA]</scope>
    <source>
        <strain evidence="1 2">DSM 23382</strain>
    </source>
</reference>
<name>A0A2T5VA40_9HYPH</name>
<keyword evidence="2" id="KW-1185">Reference proteome</keyword>